<keyword evidence="1" id="KW-1133">Transmembrane helix</keyword>
<dbReference type="PANTHER" id="PTHR40547:SF1">
    <property type="entry name" value="SLL0298 PROTEIN"/>
    <property type="match status" value="1"/>
</dbReference>
<evidence type="ECO:0000256" key="1">
    <source>
        <dbReference type="SAM" id="Phobius"/>
    </source>
</evidence>
<dbReference type="Pfam" id="PF09835">
    <property type="entry name" value="DUF2062"/>
    <property type="match status" value="1"/>
</dbReference>
<accession>A0ABR7YY95</accession>
<name>A0ABR7YY95_9PSED</name>
<keyword evidence="1" id="KW-0812">Transmembrane</keyword>
<proteinExistence type="predicted"/>
<feature type="transmembrane region" description="Helical" evidence="1">
    <location>
        <begin position="132"/>
        <end position="155"/>
    </location>
</feature>
<reference evidence="3 4" key="1">
    <citation type="journal article" date="2020" name="Insects">
        <title>Bacteria Belonging to Pseudomonas typographi sp. nov. from the Bark Beetle Ips typographus Have Genomic Potential to Aid in the Host Ecology.</title>
        <authorList>
            <person name="Peral-Aranega E."/>
            <person name="Saati-Santamaria Z."/>
            <person name="Kolarik M."/>
            <person name="Rivas R."/>
            <person name="Garcia-Fraile P."/>
        </authorList>
    </citation>
    <scope>NUCLEOTIDE SEQUENCE [LARGE SCALE GENOMIC DNA]</scope>
    <source>
        <strain evidence="3 4">CA3A</strain>
    </source>
</reference>
<protein>
    <submittedName>
        <fullName evidence="3">DUF2062 domain-containing protein</fullName>
    </submittedName>
</protein>
<dbReference type="PANTHER" id="PTHR40547">
    <property type="entry name" value="SLL0298 PROTEIN"/>
    <property type="match status" value="1"/>
</dbReference>
<feature type="domain" description="DUF2062" evidence="2">
    <location>
        <begin position="22"/>
        <end position="164"/>
    </location>
</feature>
<dbReference type="InterPro" id="IPR018639">
    <property type="entry name" value="DUF2062"/>
</dbReference>
<evidence type="ECO:0000313" key="4">
    <source>
        <dbReference type="Proteomes" id="UP000805841"/>
    </source>
</evidence>
<gene>
    <name evidence="3" type="ORF">HAQ05_05645</name>
</gene>
<dbReference type="RefSeq" id="WP_190418268.1">
    <property type="nucleotide sequence ID" value="NZ_JAAOCA010000005.1"/>
</dbReference>
<keyword evidence="1" id="KW-0472">Membrane</keyword>
<evidence type="ECO:0000313" key="3">
    <source>
        <dbReference type="EMBL" id="MBD1598186.1"/>
    </source>
</evidence>
<keyword evidence="4" id="KW-1185">Reference proteome</keyword>
<organism evidence="3 4">
    <name type="scientific">Pseudomonas typographi</name>
    <dbReference type="NCBI Taxonomy" id="2715964"/>
    <lineage>
        <taxon>Bacteria</taxon>
        <taxon>Pseudomonadati</taxon>
        <taxon>Pseudomonadota</taxon>
        <taxon>Gammaproteobacteria</taxon>
        <taxon>Pseudomonadales</taxon>
        <taxon>Pseudomonadaceae</taxon>
        <taxon>Pseudomonas</taxon>
    </lineage>
</organism>
<comment type="caution">
    <text evidence="3">The sequence shown here is derived from an EMBL/GenBank/DDBJ whole genome shotgun (WGS) entry which is preliminary data.</text>
</comment>
<dbReference type="Proteomes" id="UP000805841">
    <property type="component" value="Unassembled WGS sequence"/>
</dbReference>
<sequence length="175" mass="19770">MARRLLRRYFPAPAALRAHRSLRFLGPLLERPSLWHLNRRAVARGTCIGLFAALLPLPMQMLLAATLAVPARANLPIAVGLVWLTNPLTMPAVFYCTYKLGAWLLGVPPRQLPQGVTWEWLSNQLATMWQPFLLGSVASATVLALAGYYATLGFWRWRVGRQWRRRHKPPPPSRA</sequence>
<dbReference type="EMBL" id="JAAOCA010000005">
    <property type="protein sequence ID" value="MBD1598186.1"/>
    <property type="molecule type" value="Genomic_DNA"/>
</dbReference>
<evidence type="ECO:0000259" key="2">
    <source>
        <dbReference type="Pfam" id="PF09835"/>
    </source>
</evidence>